<organism evidence="1 2">
    <name type="scientific">Leptospira brenneri</name>
    <dbReference type="NCBI Taxonomy" id="2023182"/>
    <lineage>
        <taxon>Bacteria</taxon>
        <taxon>Pseudomonadati</taxon>
        <taxon>Spirochaetota</taxon>
        <taxon>Spirochaetia</taxon>
        <taxon>Leptospirales</taxon>
        <taxon>Leptospiraceae</taxon>
        <taxon>Leptospira</taxon>
    </lineage>
</organism>
<dbReference type="Proteomes" id="UP000297891">
    <property type="component" value="Unassembled WGS sequence"/>
</dbReference>
<keyword evidence="2" id="KW-1185">Reference proteome</keyword>
<gene>
    <name evidence="1" type="ORF">EHQ30_16695</name>
</gene>
<reference evidence="1" key="1">
    <citation type="journal article" date="2019" name="PLoS Negl. Trop. Dis.">
        <title>Revisiting the worldwide diversity of Leptospira species in the environment.</title>
        <authorList>
            <person name="Vincent A.T."/>
            <person name="Schiettekatte O."/>
            <person name="Bourhy P."/>
            <person name="Veyrier F.J."/>
            <person name="Picardeau M."/>
        </authorList>
    </citation>
    <scope>NUCLEOTIDE SEQUENCE [LARGE SCALE GENOMIC DNA]</scope>
    <source>
        <strain evidence="1">201800277</strain>
    </source>
</reference>
<dbReference type="EMBL" id="RQFP01000014">
    <property type="protein sequence ID" value="TGK91829.1"/>
    <property type="molecule type" value="Genomic_DNA"/>
</dbReference>
<dbReference type="CDD" id="cd06587">
    <property type="entry name" value="VOC"/>
    <property type="match status" value="1"/>
</dbReference>
<comment type="caution">
    <text evidence="1">The sequence shown here is derived from an EMBL/GenBank/DDBJ whole genome shotgun (WGS) entry which is preliminary data.</text>
</comment>
<proteinExistence type="predicted"/>
<evidence type="ECO:0000313" key="2">
    <source>
        <dbReference type="Proteomes" id="UP000297891"/>
    </source>
</evidence>
<evidence type="ECO:0000313" key="1">
    <source>
        <dbReference type="EMBL" id="TGK91829.1"/>
    </source>
</evidence>
<dbReference type="OrthoDB" id="333388at2"/>
<protein>
    <submittedName>
        <fullName evidence="1">VOC family protein</fullName>
    </submittedName>
</protein>
<sequence length="122" mass="13909">MGIGKTLDIRLYSINLDGGENTTLAARYYQSFLGGTLLKESFGHLELKLESGECLVFSRETEHCPVRPGTVTLTCDLSLQNHPQFSSLKLIQSVPNKNYFLYEDPWGNWIWIYFLDSKKDAN</sequence>
<accession>A0A2M9Y193</accession>
<name>A0A2M9Y193_9LEPT</name>
<dbReference type="AlphaFoldDB" id="A0A2M9Y193"/>